<evidence type="ECO:0000256" key="3">
    <source>
        <dbReference type="ARBA" id="ARBA00022801"/>
    </source>
</evidence>
<evidence type="ECO:0000256" key="6">
    <source>
        <dbReference type="SAM" id="MobiDB-lite"/>
    </source>
</evidence>
<dbReference type="PANTHER" id="PTHR43806:SF11">
    <property type="entry name" value="CEREVISIN-RELATED"/>
    <property type="match status" value="1"/>
</dbReference>
<sequence>MVVTKKFISLLSIILLVVGCGGGSASEEDVDGTTPSPTPVPTPTPAEEKYNIRGEVTLNGNLIIDSDVPNKAFSFLSNNQSSEAQPAFSPVTIIGYAGEHISDEGEYTYDPLDVFVLNVEDTTIDISLYQTNSSADLDIFVYDEADLSSPISFSTNLTSFESLSFNGSGIYYLVVDSDMSARGSKYAMVVAESAQESTTNTTIDTGEFLIKTKQDSELTSTNSLKSQNQLRDVFKRIPQGDGIVKAKPDYENIENVLGKSHLKTKISNEFQLDSELVVEIRKMKTLQQLRRKFPGYVIDLNHIYFPDADPEPFSPDPFYDEYQWNLRQINTKEALDLVGQDTKDIVVAVLDSGAPTKDSFAYQNSSFVDDGYDFVSDTDSSFDGDGVDDDPTDPDFQPVQSDGEIFGSHGSHVATTISAKNDGNEINGLAVKTLPLRVCGSDRSENGGGCSSYDQLQAFYYLQGKNNDSGEVYDASTYGDVEIINMSLGGGGNNQIICDEIVNLKNAGIFVVASAGNEGNSAIRFPASCEYAFSVSSTKYDEQLSTFSSFNDYVDIAAPGGQVSEDLDGNDIGDGILAYSFKNSSHDGNDYKGLQVYNGTSMAAPHVSGYFGLIKYLDSDITFDELELLLKSGQLTKDIGSPGKDDLFGYGLIDMHKGLNLLSTGVDFASLAYPILSPGKVFMGYALEEKSFEITKVGNGDLEITKVDIQDINDVLTYEASDVDIDGFGTYKALINRTNLSDGSFISLIKFTFSNETHASIPVLYSSGNAKEKETVDQLWICAVNDDDEIIPCDVMQMDRGVAAFRIREVPNDTYTQVFACTTLEDNLSFSDSGICGPGDLRGEYQGTNFTVSGSDVTGINFSISPVLSN</sequence>
<dbReference type="Pfam" id="PF00082">
    <property type="entry name" value="Peptidase_S8"/>
    <property type="match status" value="1"/>
</dbReference>
<organism evidence="9 10">
    <name type="scientific">SAR86 cluster bacterium</name>
    <dbReference type="NCBI Taxonomy" id="2030880"/>
    <lineage>
        <taxon>Bacteria</taxon>
        <taxon>Pseudomonadati</taxon>
        <taxon>Pseudomonadota</taxon>
        <taxon>Gammaproteobacteria</taxon>
        <taxon>SAR86 cluster</taxon>
    </lineage>
</organism>
<accession>A0A368BNN6</accession>
<protein>
    <recommendedName>
        <fullName evidence="8">Peptidase S8/S53 domain-containing protein</fullName>
    </recommendedName>
</protein>
<proteinExistence type="inferred from homology"/>
<evidence type="ECO:0000256" key="7">
    <source>
        <dbReference type="SAM" id="SignalP"/>
    </source>
</evidence>
<keyword evidence="7" id="KW-0732">Signal</keyword>
<dbReference type="SUPFAM" id="SSF52743">
    <property type="entry name" value="Subtilisin-like"/>
    <property type="match status" value="1"/>
</dbReference>
<keyword evidence="3 5" id="KW-0378">Hydrolase</keyword>
<feature type="signal peptide" evidence="7">
    <location>
        <begin position="1"/>
        <end position="25"/>
    </location>
</feature>
<comment type="caution">
    <text evidence="9">The sequence shown here is derived from an EMBL/GenBank/DDBJ whole genome shotgun (WGS) entry which is preliminary data.</text>
</comment>
<dbReference type="AlphaFoldDB" id="A0A368BNN6"/>
<evidence type="ECO:0000259" key="8">
    <source>
        <dbReference type="Pfam" id="PF00082"/>
    </source>
</evidence>
<evidence type="ECO:0000313" key="9">
    <source>
        <dbReference type="EMBL" id="RCL38695.1"/>
    </source>
</evidence>
<feature type="active site" description="Charge relay system" evidence="5">
    <location>
        <position position="351"/>
    </location>
</feature>
<comment type="similarity">
    <text evidence="1 5">Belongs to the peptidase S8 family.</text>
</comment>
<gene>
    <name evidence="9" type="ORF">DBW97_01400</name>
</gene>
<dbReference type="InterPro" id="IPR015500">
    <property type="entry name" value="Peptidase_S8_subtilisin-rel"/>
</dbReference>
<dbReference type="InterPro" id="IPR000209">
    <property type="entry name" value="Peptidase_S8/S53_dom"/>
</dbReference>
<dbReference type="Proteomes" id="UP000252147">
    <property type="component" value="Unassembled WGS sequence"/>
</dbReference>
<keyword evidence="4 5" id="KW-0720">Serine protease</keyword>
<name>A0A368BNN6_9GAMM</name>
<dbReference type="PROSITE" id="PS00138">
    <property type="entry name" value="SUBTILASE_SER"/>
    <property type="match status" value="1"/>
</dbReference>
<dbReference type="InterPro" id="IPR050131">
    <property type="entry name" value="Peptidase_S8_subtilisin-like"/>
</dbReference>
<evidence type="ECO:0000256" key="5">
    <source>
        <dbReference type="PROSITE-ProRule" id="PRU01240"/>
    </source>
</evidence>
<feature type="chain" id="PRO_5016654120" description="Peptidase S8/S53 domain-containing protein" evidence="7">
    <location>
        <begin position="26"/>
        <end position="870"/>
    </location>
</feature>
<dbReference type="GO" id="GO:0004252">
    <property type="term" value="F:serine-type endopeptidase activity"/>
    <property type="evidence" value="ECO:0007669"/>
    <property type="project" value="UniProtKB-UniRule"/>
</dbReference>
<dbReference type="InterPro" id="IPR023828">
    <property type="entry name" value="Peptidase_S8_Ser-AS"/>
</dbReference>
<feature type="active site" description="Charge relay system" evidence="5">
    <location>
        <position position="601"/>
    </location>
</feature>
<dbReference type="EMBL" id="QOPD01000002">
    <property type="protein sequence ID" value="RCL38695.1"/>
    <property type="molecule type" value="Genomic_DNA"/>
</dbReference>
<dbReference type="InterPro" id="IPR036852">
    <property type="entry name" value="Peptidase_S8/S53_dom_sf"/>
</dbReference>
<evidence type="ECO:0000313" key="10">
    <source>
        <dbReference type="Proteomes" id="UP000252147"/>
    </source>
</evidence>
<dbReference type="PRINTS" id="PR00723">
    <property type="entry name" value="SUBTILISIN"/>
</dbReference>
<evidence type="ECO:0000256" key="1">
    <source>
        <dbReference type="ARBA" id="ARBA00011073"/>
    </source>
</evidence>
<reference evidence="9 10" key="1">
    <citation type="journal article" date="2018" name="Microbiome">
        <title>Fine metagenomic profile of the Mediterranean stratified and mixed water columns revealed by assembly and recruitment.</title>
        <authorList>
            <person name="Haro-Moreno J.M."/>
            <person name="Lopez-Perez M."/>
            <person name="De La Torre J.R."/>
            <person name="Picazo A."/>
            <person name="Camacho A."/>
            <person name="Rodriguez-Valera F."/>
        </authorList>
    </citation>
    <scope>NUCLEOTIDE SEQUENCE [LARGE SCALE GENOMIC DNA]</scope>
    <source>
        <strain evidence="9">MED-G83</strain>
    </source>
</reference>
<keyword evidence="2 5" id="KW-0645">Protease</keyword>
<evidence type="ECO:0000256" key="4">
    <source>
        <dbReference type="ARBA" id="ARBA00022825"/>
    </source>
</evidence>
<dbReference type="PANTHER" id="PTHR43806">
    <property type="entry name" value="PEPTIDASE S8"/>
    <property type="match status" value="1"/>
</dbReference>
<feature type="domain" description="Peptidase S8/S53" evidence="8">
    <location>
        <begin position="343"/>
        <end position="651"/>
    </location>
</feature>
<feature type="active site" description="Charge relay system" evidence="5">
    <location>
        <position position="409"/>
    </location>
</feature>
<dbReference type="PROSITE" id="PS51257">
    <property type="entry name" value="PROKAR_LIPOPROTEIN"/>
    <property type="match status" value="1"/>
</dbReference>
<evidence type="ECO:0000256" key="2">
    <source>
        <dbReference type="ARBA" id="ARBA00022670"/>
    </source>
</evidence>
<dbReference type="Gene3D" id="3.40.50.200">
    <property type="entry name" value="Peptidase S8/S53 domain"/>
    <property type="match status" value="1"/>
</dbReference>
<dbReference type="GO" id="GO:0006508">
    <property type="term" value="P:proteolysis"/>
    <property type="evidence" value="ECO:0007669"/>
    <property type="project" value="UniProtKB-KW"/>
</dbReference>
<feature type="region of interest" description="Disordered" evidence="6">
    <location>
        <begin position="25"/>
        <end position="46"/>
    </location>
</feature>
<dbReference type="PROSITE" id="PS51892">
    <property type="entry name" value="SUBTILASE"/>
    <property type="match status" value="1"/>
</dbReference>